<reference evidence="1 2" key="1">
    <citation type="journal article" date="2020" name="ISME J.">
        <title>Comparative genomics reveals insights into cyanobacterial evolution and habitat adaptation.</title>
        <authorList>
            <person name="Chen M.Y."/>
            <person name="Teng W.K."/>
            <person name="Zhao L."/>
            <person name="Hu C.X."/>
            <person name="Zhou Y.K."/>
            <person name="Han B.P."/>
            <person name="Song L.R."/>
            <person name="Shu W.S."/>
        </authorList>
    </citation>
    <scope>NUCLEOTIDE SEQUENCE [LARGE SCALE GENOMIC DNA]</scope>
    <source>
        <strain evidence="1 2">FACHB-838</strain>
    </source>
</reference>
<sequence>MIKKNWYVDDPNNLPFELLRNISRIGVAFNNDDLGNEASLVVESMLPQAKRIAPKGLTWNEILIEAKQQEMQQQKQRSRGFSR</sequence>
<keyword evidence="2" id="KW-1185">Reference proteome</keyword>
<evidence type="ECO:0000313" key="1">
    <source>
        <dbReference type="EMBL" id="MBD2532578.1"/>
    </source>
</evidence>
<accession>A0ABR8DTS6</accession>
<name>A0ABR8DTS6_9NOSO</name>
<gene>
    <name evidence="1" type="ORF">H6G97_24530</name>
</gene>
<evidence type="ECO:0000313" key="2">
    <source>
        <dbReference type="Proteomes" id="UP000623440"/>
    </source>
</evidence>
<dbReference type="EMBL" id="JACJSI010000063">
    <property type="protein sequence ID" value="MBD2532578.1"/>
    <property type="molecule type" value="Genomic_DNA"/>
</dbReference>
<dbReference type="Proteomes" id="UP000623440">
    <property type="component" value="Unassembled WGS sequence"/>
</dbReference>
<organism evidence="1 2">
    <name type="scientific">Nostoc flagelliforme FACHB-838</name>
    <dbReference type="NCBI Taxonomy" id="2692904"/>
    <lineage>
        <taxon>Bacteria</taxon>
        <taxon>Bacillati</taxon>
        <taxon>Cyanobacteriota</taxon>
        <taxon>Cyanophyceae</taxon>
        <taxon>Nostocales</taxon>
        <taxon>Nostocaceae</taxon>
        <taxon>Nostoc</taxon>
    </lineage>
</organism>
<comment type="caution">
    <text evidence="1">The sequence shown here is derived from an EMBL/GenBank/DDBJ whole genome shotgun (WGS) entry which is preliminary data.</text>
</comment>
<proteinExistence type="predicted"/>
<protein>
    <submittedName>
        <fullName evidence="1">Uncharacterized protein</fullName>
    </submittedName>
</protein>